<protein>
    <submittedName>
        <fullName evidence="1">Uncharacterized protein</fullName>
    </submittedName>
</protein>
<reference evidence="1 2" key="1">
    <citation type="submission" date="2016-03" db="EMBL/GenBank/DDBJ databases">
        <title>Microsymbionts genomes from the relict species Vavilovia formosa (Stev.) Fed.</title>
        <authorList>
            <person name="Kopat V."/>
            <person name="Chirak E."/>
            <person name="Kimeklis A."/>
            <person name="Andronov E."/>
        </authorList>
    </citation>
    <scope>NUCLEOTIDE SEQUENCE [LARGE SCALE GENOMIC DNA]</scope>
    <source>
        <strain evidence="1 2">Vaf07</strain>
    </source>
</reference>
<dbReference type="AlphaFoldDB" id="A0A164AYJ3"/>
<accession>A0A164AYJ3</accession>
<dbReference type="Proteomes" id="UP000076574">
    <property type="component" value="Unassembled WGS sequence"/>
</dbReference>
<comment type="caution">
    <text evidence="1">The sequence shown here is derived from an EMBL/GenBank/DDBJ whole genome shotgun (WGS) entry which is preliminary data.</text>
</comment>
<keyword evidence="2" id="KW-1185">Reference proteome</keyword>
<sequence length="101" mass="11311">MIQWSWRIENTASILCGSWSEEHLWAPAFDLLRNKVVVDLSVVGRLPEIVIALTEGLYVSSFMTAEGDPQWAVFDRRDSALRTLSVKQGILKLDVGPSPLL</sequence>
<name>A0A164AYJ3_9BRAD</name>
<evidence type="ECO:0000313" key="1">
    <source>
        <dbReference type="EMBL" id="KZD25500.1"/>
    </source>
</evidence>
<organism evidence="1 2">
    <name type="scientific">Tardiphaga robiniae</name>
    <dbReference type="NCBI Taxonomy" id="943830"/>
    <lineage>
        <taxon>Bacteria</taxon>
        <taxon>Pseudomonadati</taxon>
        <taxon>Pseudomonadota</taxon>
        <taxon>Alphaproteobacteria</taxon>
        <taxon>Hyphomicrobiales</taxon>
        <taxon>Nitrobacteraceae</taxon>
        <taxon>Tardiphaga</taxon>
    </lineage>
</organism>
<dbReference type="EMBL" id="LVYV01000001">
    <property type="protein sequence ID" value="KZD25500.1"/>
    <property type="molecule type" value="Genomic_DNA"/>
</dbReference>
<evidence type="ECO:0000313" key="2">
    <source>
        <dbReference type="Proteomes" id="UP000076574"/>
    </source>
</evidence>
<proteinExistence type="predicted"/>
<gene>
    <name evidence="1" type="ORF">A4A58_03545</name>
</gene>